<dbReference type="EMBL" id="JACXWY010000020">
    <property type="protein sequence ID" value="MBD3848603.1"/>
    <property type="molecule type" value="Genomic_DNA"/>
</dbReference>
<organism evidence="2 3">
    <name type="scientific">Bosea spartocytisi</name>
    <dbReference type="NCBI Taxonomy" id="2773451"/>
    <lineage>
        <taxon>Bacteria</taxon>
        <taxon>Pseudomonadati</taxon>
        <taxon>Pseudomonadota</taxon>
        <taxon>Alphaproteobacteria</taxon>
        <taxon>Hyphomicrobiales</taxon>
        <taxon>Boseaceae</taxon>
        <taxon>Bosea</taxon>
    </lineage>
</organism>
<dbReference type="SUPFAM" id="SSF51182">
    <property type="entry name" value="RmlC-like cupins"/>
    <property type="match status" value="1"/>
</dbReference>
<reference evidence="2" key="1">
    <citation type="submission" date="2020-09" db="EMBL/GenBank/DDBJ databases">
        <title>Bosea spartocytisi sp. nov. a root nodule endophyte of Spartocytisus supranubius in the high mountain ecosystem fo the Teide National Park (Canary Islands, Spain).</title>
        <authorList>
            <person name="Pulido-Suarez L."/>
            <person name="Peix A."/>
            <person name="Igual J.M."/>
            <person name="Socas-Perez N."/>
            <person name="Velazquez E."/>
            <person name="Flores-Felix J.D."/>
            <person name="Leon-Barrios M."/>
        </authorList>
    </citation>
    <scope>NUCLEOTIDE SEQUENCE</scope>
    <source>
        <strain evidence="2">SSUT16</strain>
    </source>
</reference>
<dbReference type="Pfam" id="PF07883">
    <property type="entry name" value="Cupin_2"/>
    <property type="match status" value="1"/>
</dbReference>
<evidence type="ECO:0000313" key="3">
    <source>
        <dbReference type="Proteomes" id="UP000619295"/>
    </source>
</evidence>
<dbReference type="InterPro" id="IPR052535">
    <property type="entry name" value="Bacilysin_H2HPP_isomerase"/>
</dbReference>
<feature type="domain" description="Cupin type-2" evidence="1">
    <location>
        <begin position="107"/>
        <end position="170"/>
    </location>
</feature>
<dbReference type="InterPro" id="IPR013096">
    <property type="entry name" value="Cupin_2"/>
</dbReference>
<dbReference type="PANTHER" id="PTHR40112:SF1">
    <property type="entry name" value="H2HPP ISOMERASE"/>
    <property type="match status" value="1"/>
</dbReference>
<dbReference type="Proteomes" id="UP000619295">
    <property type="component" value="Unassembled WGS sequence"/>
</dbReference>
<protein>
    <submittedName>
        <fullName evidence="2">Cupin domain-containing protein</fullName>
    </submittedName>
</protein>
<dbReference type="InterPro" id="IPR014710">
    <property type="entry name" value="RmlC-like_jellyroll"/>
</dbReference>
<gene>
    <name evidence="2" type="ORF">IED13_23145</name>
</gene>
<proteinExistence type="predicted"/>
<dbReference type="AlphaFoldDB" id="A0A927ECX4"/>
<comment type="caution">
    <text evidence="2">The sequence shown here is derived from an EMBL/GenBank/DDBJ whole genome shotgun (WGS) entry which is preliminary data.</text>
</comment>
<dbReference type="InterPro" id="IPR011051">
    <property type="entry name" value="RmlC_Cupin_sf"/>
</dbReference>
<keyword evidence="3" id="KW-1185">Reference proteome</keyword>
<evidence type="ECO:0000259" key="1">
    <source>
        <dbReference type="Pfam" id="PF07883"/>
    </source>
</evidence>
<accession>A0A927ECX4</accession>
<evidence type="ECO:0000313" key="2">
    <source>
        <dbReference type="EMBL" id="MBD3848603.1"/>
    </source>
</evidence>
<dbReference type="PANTHER" id="PTHR40112">
    <property type="entry name" value="H2HPP ISOMERASE"/>
    <property type="match status" value="1"/>
</dbReference>
<name>A0A927ECX4_9HYPH</name>
<sequence>MAGAVEATSGEERVTLEKGHFLFLPRSRPHALRAVGGGEPVLLDIRSAVPTTSGEAPALGTPLAELADRVSSDAFSSHQGHAAEGRAFETQPLLDRKRGSERLRAFVAAVQPGSGMGLHVHPFDQFYFMLDGELDLQIGLEGGTAAAGQLAIFPAGMVHRNRNASATPALQITINAPEASAGTPSVFDVTLSEPLR</sequence>
<dbReference type="Gene3D" id="2.60.120.10">
    <property type="entry name" value="Jelly Rolls"/>
    <property type="match status" value="2"/>
</dbReference>